<reference evidence="1" key="1">
    <citation type="submission" date="2020-04" db="EMBL/GenBank/DDBJ databases">
        <authorList>
            <person name="Chiriac C."/>
            <person name="Salcher M."/>
            <person name="Ghai R."/>
            <person name="Kavagutti S V."/>
        </authorList>
    </citation>
    <scope>NUCLEOTIDE SEQUENCE</scope>
</reference>
<protein>
    <submittedName>
        <fullName evidence="1">Uncharacterized protein</fullName>
    </submittedName>
</protein>
<proteinExistence type="predicted"/>
<name>A0A6J5P6K8_9CAUD</name>
<organism evidence="1">
    <name type="scientific">uncultured Caudovirales phage</name>
    <dbReference type="NCBI Taxonomy" id="2100421"/>
    <lineage>
        <taxon>Viruses</taxon>
        <taxon>Duplodnaviria</taxon>
        <taxon>Heunggongvirae</taxon>
        <taxon>Uroviricota</taxon>
        <taxon>Caudoviricetes</taxon>
        <taxon>Peduoviridae</taxon>
        <taxon>Maltschvirus</taxon>
        <taxon>Maltschvirus maltsch</taxon>
    </lineage>
</organism>
<gene>
    <name evidence="1" type="ORF">UFOVP862_16</name>
</gene>
<dbReference type="EMBL" id="LR796813">
    <property type="protein sequence ID" value="CAB4167449.1"/>
    <property type="molecule type" value="Genomic_DNA"/>
</dbReference>
<sequence>MSLDPSKIIASAPRTVEIVGIGPVVVRRATLADISLANDLPYWWTRLFTLPDGSPLFAPGVDVGTLDHEVASALIDEVNRPRFTTPLPSGSTETQAPK</sequence>
<evidence type="ECO:0000313" key="1">
    <source>
        <dbReference type="EMBL" id="CAB4167449.1"/>
    </source>
</evidence>
<accession>A0A6J5P6K8</accession>